<keyword evidence="3" id="KW-1185">Reference proteome</keyword>
<dbReference type="AlphaFoldDB" id="A0A2P8PWS4"/>
<evidence type="ECO:0000313" key="2">
    <source>
        <dbReference type="EMBL" id="PSM38439.1"/>
    </source>
</evidence>
<organism evidence="2 3">
    <name type="scientific">Streptomyces dioscori</name>
    <dbReference type="NCBI Taxonomy" id="2109333"/>
    <lineage>
        <taxon>Bacteria</taxon>
        <taxon>Bacillati</taxon>
        <taxon>Actinomycetota</taxon>
        <taxon>Actinomycetes</taxon>
        <taxon>Kitasatosporales</taxon>
        <taxon>Streptomycetaceae</taxon>
        <taxon>Streptomyces</taxon>
        <taxon>Streptomyces aurantiacus group</taxon>
    </lineage>
</organism>
<name>A0A2P8PWS4_9ACTN</name>
<feature type="compositionally biased region" description="Polar residues" evidence="1">
    <location>
        <begin position="51"/>
        <end position="60"/>
    </location>
</feature>
<reference evidence="2 3" key="1">
    <citation type="submission" date="2018-03" db="EMBL/GenBank/DDBJ databases">
        <title>Streptomyces dioscori sp. nov., a novel endophytic actinobacterium isolated from bulbil of Dioscorea bulbifera L.</title>
        <authorList>
            <person name="Zhikuan W."/>
        </authorList>
    </citation>
    <scope>NUCLEOTIDE SEQUENCE [LARGE SCALE GENOMIC DNA]</scope>
    <source>
        <strain evidence="2 3">A217</strain>
    </source>
</reference>
<evidence type="ECO:0000256" key="1">
    <source>
        <dbReference type="SAM" id="MobiDB-lite"/>
    </source>
</evidence>
<dbReference type="EMBL" id="PYBJ01000030">
    <property type="protein sequence ID" value="PSM38439.1"/>
    <property type="molecule type" value="Genomic_DNA"/>
</dbReference>
<sequence length="60" mass="6244">MSLGARGTAQSFAFRGAGNCATSHNAPAPDNAPQPTPPHPAPLQSVGLFNRATNLYRSPR</sequence>
<proteinExistence type="predicted"/>
<evidence type="ECO:0000313" key="3">
    <source>
        <dbReference type="Proteomes" id="UP000240429"/>
    </source>
</evidence>
<gene>
    <name evidence="2" type="ORF">C6Y14_37635</name>
</gene>
<dbReference type="Proteomes" id="UP000240429">
    <property type="component" value="Unassembled WGS sequence"/>
</dbReference>
<comment type="caution">
    <text evidence="2">The sequence shown here is derived from an EMBL/GenBank/DDBJ whole genome shotgun (WGS) entry which is preliminary data.</text>
</comment>
<feature type="region of interest" description="Disordered" evidence="1">
    <location>
        <begin position="16"/>
        <end position="60"/>
    </location>
</feature>
<feature type="compositionally biased region" description="Pro residues" evidence="1">
    <location>
        <begin position="30"/>
        <end position="41"/>
    </location>
</feature>
<accession>A0A2P8PWS4</accession>
<protein>
    <submittedName>
        <fullName evidence="2">Uncharacterized protein</fullName>
    </submittedName>
</protein>